<reference evidence="1 2" key="1">
    <citation type="submission" date="2021-06" db="EMBL/GenBank/DDBJ databases">
        <authorList>
            <person name="Palmer J.M."/>
        </authorList>
    </citation>
    <scope>NUCLEOTIDE SEQUENCE [LARGE SCALE GENOMIC DNA]</scope>
    <source>
        <strain evidence="1 2">AS_MEX2019</strain>
        <tissue evidence="1">Muscle</tissue>
    </source>
</reference>
<dbReference type="Proteomes" id="UP001469553">
    <property type="component" value="Unassembled WGS sequence"/>
</dbReference>
<evidence type="ECO:0000313" key="1">
    <source>
        <dbReference type="EMBL" id="MEQ2312557.1"/>
    </source>
</evidence>
<protein>
    <submittedName>
        <fullName evidence="1">Uncharacterized protein</fullName>
    </submittedName>
</protein>
<dbReference type="EMBL" id="JAHRIP010079390">
    <property type="protein sequence ID" value="MEQ2312557.1"/>
    <property type="molecule type" value="Genomic_DNA"/>
</dbReference>
<sequence length="129" mass="14433">MENKVCGKEAEVALGWTTSSPTSLVVDSLASWVDKEAAPEMGVEGEARTWSIHSSGLNILTSFSCILFYNKVSKYLTYTSESHWMTFTMGKQQNYNLARMYCVALAMDKEARRALYRNVRRVEGVACAS</sequence>
<comment type="caution">
    <text evidence="1">The sequence shown here is derived from an EMBL/GenBank/DDBJ whole genome shotgun (WGS) entry which is preliminary data.</text>
</comment>
<organism evidence="1 2">
    <name type="scientific">Ameca splendens</name>
    <dbReference type="NCBI Taxonomy" id="208324"/>
    <lineage>
        <taxon>Eukaryota</taxon>
        <taxon>Metazoa</taxon>
        <taxon>Chordata</taxon>
        <taxon>Craniata</taxon>
        <taxon>Vertebrata</taxon>
        <taxon>Euteleostomi</taxon>
        <taxon>Actinopterygii</taxon>
        <taxon>Neopterygii</taxon>
        <taxon>Teleostei</taxon>
        <taxon>Neoteleostei</taxon>
        <taxon>Acanthomorphata</taxon>
        <taxon>Ovalentaria</taxon>
        <taxon>Atherinomorphae</taxon>
        <taxon>Cyprinodontiformes</taxon>
        <taxon>Goodeidae</taxon>
        <taxon>Ameca</taxon>
    </lineage>
</organism>
<evidence type="ECO:0000313" key="2">
    <source>
        <dbReference type="Proteomes" id="UP001469553"/>
    </source>
</evidence>
<name>A0ABV1A3A5_9TELE</name>
<accession>A0ABV1A3A5</accession>
<proteinExistence type="predicted"/>
<keyword evidence="2" id="KW-1185">Reference proteome</keyword>
<gene>
    <name evidence="1" type="ORF">AMECASPLE_032272</name>
</gene>